<reference evidence="1" key="1">
    <citation type="journal article" date="2020" name="Nature">
        <title>Giant virus diversity and host interactions through global metagenomics.</title>
        <authorList>
            <person name="Schulz F."/>
            <person name="Roux S."/>
            <person name="Paez-Espino D."/>
            <person name="Jungbluth S."/>
            <person name="Walsh D.A."/>
            <person name="Denef V.J."/>
            <person name="McMahon K.D."/>
            <person name="Konstantinidis K.T."/>
            <person name="Eloe-Fadrosh E.A."/>
            <person name="Kyrpides N.C."/>
            <person name="Woyke T."/>
        </authorList>
    </citation>
    <scope>NUCLEOTIDE SEQUENCE</scope>
    <source>
        <strain evidence="1">GVMAG-M-3300027804-47</strain>
    </source>
</reference>
<accession>A0A6C0LHV9</accession>
<name>A0A6C0LHV9_9ZZZZ</name>
<protein>
    <submittedName>
        <fullName evidence="1">Uncharacterized protein</fullName>
    </submittedName>
</protein>
<proteinExistence type="predicted"/>
<dbReference type="EMBL" id="MN740481">
    <property type="protein sequence ID" value="QHU29124.1"/>
    <property type="molecule type" value="Genomic_DNA"/>
</dbReference>
<organism evidence="1">
    <name type="scientific">viral metagenome</name>
    <dbReference type="NCBI Taxonomy" id="1070528"/>
    <lineage>
        <taxon>unclassified sequences</taxon>
        <taxon>metagenomes</taxon>
        <taxon>organismal metagenomes</taxon>
    </lineage>
</organism>
<dbReference type="AlphaFoldDB" id="A0A6C0LHV9"/>
<evidence type="ECO:0000313" key="1">
    <source>
        <dbReference type="EMBL" id="QHU29124.1"/>
    </source>
</evidence>
<sequence length="370" mass="43824">MDERLKILNTITEITKDNIPIEIKSIQLEFSCNKYSSKKNSIYHITLNGKHLSKRDTFHIKYNCITCDATHIVGTTQFLRKINKCSYRCGECVNKEEAKRLNHSYYLSCLDNKDTKNVQRVPENSLTLREQKEESELLFDEYDDDFKNTYYSYHLTNEDYKRISKNIISLQNGKYKIEDLEYWSVFKTNNQMLFSGVFYDNTNDLIIKANQPIMRCDNCGNDWRAKTLEKYKNCYKILCSSCTLCNKTFKIRTTKNCVNDSLLYQSKLELNFINWCNNNGFIVKNGPMIPYVFQGIVRKYKVDFMINDLLIEIKDNHIWYRNDIKSGKNEAKINAVKEEIQKGNYKEYYLITPDIWVNTLKTIKQHIKSK</sequence>